<accession>A0ABN9PM84</accession>
<keyword evidence="4" id="KW-1185">Reference proteome</keyword>
<evidence type="ECO:0000313" key="3">
    <source>
        <dbReference type="EMBL" id="CAK0792759.1"/>
    </source>
</evidence>
<dbReference type="EMBL" id="CAUYUJ010000831">
    <property type="protein sequence ID" value="CAK0792759.1"/>
    <property type="molecule type" value="Genomic_DNA"/>
</dbReference>
<evidence type="ECO:0000313" key="4">
    <source>
        <dbReference type="Proteomes" id="UP001189429"/>
    </source>
</evidence>
<sequence>MRLQPAASPMDRQGAGAATWARPAWKSRLGFRRRCPRLPPSRRARAPAGLPKSAPMAPGAVSSLVEHLAEAEQLLTAAAAAALTRGRPTRRETLWSRRGTPWSRRRQRWTCWSARAPIARAASTRGRKSAATRAGSTRQGPRARPTRPRRRRRRTSCSRSDRAPGRCRYGSGWRIAKRDNMLSSAEIQRMEADNMQSSAEIQRMEAAMESMTREGKSSEIAEMQQELIEARISAAKNMLIQKNQLGREKKELGRENQTLKRQLEASELQGAKAKSEEEIMRVNIVSMQKTSTVWRIANLKARPDSSSSEDDK</sequence>
<dbReference type="Proteomes" id="UP001189429">
    <property type="component" value="Unassembled WGS sequence"/>
</dbReference>
<feature type="non-terminal residue" evidence="3">
    <location>
        <position position="312"/>
    </location>
</feature>
<feature type="coiled-coil region" evidence="1">
    <location>
        <begin position="187"/>
        <end position="276"/>
    </location>
</feature>
<organism evidence="3 4">
    <name type="scientific">Prorocentrum cordatum</name>
    <dbReference type="NCBI Taxonomy" id="2364126"/>
    <lineage>
        <taxon>Eukaryota</taxon>
        <taxon>Sar</taxon>
        <taxon>Alveolata</taxon>
        <taxon>Dinophyceae</taxon>
        <taxon>Prorocentrales</taxon>
        <taxon>Prorocentraceae</taxon>
        <taxon>Prorocentrum</taxon>
    </lineage>
</organism>
<feature type="compositionally biased region" description="Basic residues" evidence="2">
    <location>
        <begin position="144"/>
        <end position="156"/>
    </location>
</feature>
<feature type="compositionally biased region" description="Basic residues" evidence="2">
    <location>
        <begin position="29"/>
        <end position="45"/>
    </location>
</feature>
<keyword evidence="1" id="KW-0175">Coiled coil</keyword>
<comment type="caution">
    <text evidence="3">The sequence shown here is derived from an EMBL/GenBank/DDBJ whole genome shotgun (WGS) entry which is preliminary data.</text>
</comment>
<evidence type="ECO:0000256" key="2">
    <source>
        <dbReference type="SAM" id="MobiDB-lite"/>
    </source>
</evidence>
<proteinExistence type="predicted"/>
<name>A0ABN9PM84_9DINO</name>
<feature type="region of interest" description="Disordered" evidence="2">
    <location>
        <begin position="117"/>
        <end position="166"/>
    </location>
</feature>
<protein>
    <submittedName>
        <fullName evidence="3">Uncharacterized protein</fullName>
    </submittedName>
</protein>
<gene>
    <name evidence="3" type="ORF">PCOR1329_LOCUS3247</name>
</gene>
<feature type="region of interest" description="Disordered" evidence="2">
    <location>
        <begin position="1"/>
        <end position="55"/>
    </location>
</feature>
<evidence type="ECO:0000256" key="1">
    <source>
        <dbReference type="SAM" id="Coils"/>
    </source>
</evidence>
<reference evidence="3" key="1">
    <citation type="submission" date="2023-10" db="EMBL/GenBank/DDBJ databases">
        <authorList>
            <person name="Chen Y."/>
            <person name="Shah S."/>
            <person name="Dougan E. K."/>
            <person name="Thang M."/>
            <person name="Chan C."/>
        </authorList>
    </citation>
    <scope>NUCLEOTIDE SEQUENCE [LARGE SCALE GENOMIC DNA]</scope>
</reference>